<gene>
    <name evidence="2" type="ORF">HKW66_Vig0021160</name>
</gene>
<evidence type="ECO:0000256" key="1">
    <source>
        <dbReference type="SAM" id="MobiDB-lite"/>
    </source>
</evidence>
<feature type="compositionally biased region" description="Basic and acidic residues" evidence="1">
    <location>
        <begin position="19"/>
        <end position="30"/>
    </location>
</feature>
<dbReference type="Proteomes" id="UP000743370">
    <property type="component" value="Unassembled WGS sequence"/>
</dbReference>
<feature type="region of interest" description="Disordered" evidence="1">
    <location>
        <begin position="107"/>
        <end position="148"/>
    </location>
</feature>
<feature type="region of interest" description="Disordered" evidence="1">
    <location>
        <begin position="1"/>
        <end position="42"/>
    </location>
</feature>
<dbReference type="AlphaFoldDB" id="A0A8T0L5Q6"/>
<organism evidence="2 3">
    <name type="scientific">Phaseolus angularis</name>
    <name type="common">Azuki bean</name>
    <name type="synonym">Vigna angularis</name>
    <dbReference type="NCBI Taxonomy" id="3914"/>
    <lineage>
        <taxon>Eukaryota</taxon>
        <taxon>Viridiplantae</taxon>
        <taxon>Streptophyta</taxon>
        <taxon>Embryophyta</taxon>
        <taxon>Tracheophyta</taxon>
        <taxon>Spermatophyta</taxon>
        <taxon>Magnoliopsida</taxon>
        <taxon>eudicotyledons</taxon>
        <taxon>Gunneridae</taxon>
        <taxon>Pentapetalae</taxon>
        <taxon>rosids</taxon>
        <taxon>fabids</taxon>
        <taxon>Fabales</taxon>
        <taxon>Fabaceae</taxon>
        <taxon>Papilionoideae</taxon>
        <taxon>50 kb inversion clade</taxon>
        <taxon>NPAAA clade</taxon>
        <taxon>indigoferoid/millettioid clade</taxon>
        <taxon>Phaseoleae</taxon>
        <taxon>Vigna</taxon>
    </lineage>
</organism>
<proteinExistence type="predicted"/>
<feature type="compositionally biased region" description="Low complexity" evidence="1">
    <location>
        <begin position="113"/>
        <end position="125"/>
    </location>
</feature>
<protein>
    <submittedName>
        <fullName evidence="2">Uncharacterized protein</fullName>
    </submittedName>
</protein>
<comment type="caution">
    <text evidence="2">The sequence shown here is derived from an EMBL/GenBank/DDBJ whole genome shotgun (WGS) entry which is preliminary data.</text>
</comment>
<evidence type="ECO:0000313" key="3">
    <source>
        <dbReference type="Proteomes" id="UP000743370"/>
    </source>
</evidence>
<name>A0A8T0L5Q6_PHAAN</name>
<feature type="compositionally biased region" description="Polar residues" evidence="1">
    <location>
        <begin position="126"/>
        <end position="135"/>
    </location>
</feature>
<sequence length="180" mass="19038">MAGEAQSGSQQPQTTPDTKNTDTNKTDTKPNTDSNNKSDSSEMLCYVTLVKQRVKGLTGKMLEGLPAFMDEPSLLTHPSSILASEDPVLDILVPSIAFGISALAVGAGGAPRQPTQPQSQSSPTTHDQNNTNPTPSEEFGYLNSGRQNIKGLTNQTGYVKGNANGTINFGTLKTSARREA</sequence>
<accession>A0A8T0L5Q6</accession>
<reference evidence="2 3" key="1">
    <citation type="submission" date="2020-05" db="EMBL/GenBank/DDBJ databases">
        <title>Vigna angularis (adzuki bean) Var. LongXiaoDou No. 4 denovo assembly.</title>
        <authorList>
            <person name="Xiang H."/>
        </authorList>
    </citation>
    <scope>NUCLEOTIDE SEQUENCE [LARGE SCALE GENOMIC DNA]</scope>
    <source>
        <tissue evidence="2">Leaf</tissue>
    </source>
</reference>
<dbReference type="EMBL" id="JABFOF010000001">
    <property type="protein sequence ID" value="KAG2407294.1"/>
    <property type="molecule type" value="Genomic_DNA"/>
</dbReference>
<evidence type="ECO:0000313" key="2">
    <source>
        <dbReference type="EMBL" id="KAG2407294.1"/>
    </source>
</evidence>